<name>A0ABT1E6U2_9FIRM</name>
<gene>
    <name evidence="6" type="ORF">NK125_02690</name>
</gene>
<keyword evidence="4" id="KW-0862">Zinc</keyword>
<protein>
    <submittedName>
        <fullName evidence="6">MBL fold metallo-hydrolase</fullName>
    </submittedName>
</protein>
<dbReference type="PANTHER" id="PTHR46233:SF3">
    <property type="entry name" value="HYDROXYACYLGLUTATHIONE HYDROLASE GLOC"/>
    <property type="match status" value="1"/>
</dbReference>
<dbReference type="SUPFAM" id="SSF56281">
    <property type="entry name" value="Metallo-hydrolase/oxidoreductase"/>
    <property type="match status" value="1"/>
</dbReference>
<reference evidence="6 7" key="1">
    <citation type="journal article" date="2022" name="Genome Biol. Evol.">
        <title>Host diet, physiology and behaviors set the stage for Lachnospiraceae cladogenesis.</title>
        <authorList>
            <person name="Vera-Ponce De Leon A."/>
            <person name="Schneider M."/>
            <person name="Jahnes B.C."/>
            <person name="Sadowski V."/>
            <person name="Camuy-Velez L.A."/>
            <person name="Duan J."/>
            <person name="Sabree Z.L."/>
        </authorList>
    </citation>
    <scope>NUCLEOTIDE SEQUENCE [LARGE SCALE GENOMIC DNA]</scope>
    <source>
        <strain evidence="6 7">PAL113</strain>
    </source>
</reference>
<comment type="caution">
    <text evidence="6">The sequence shown here is derived from an EMBL/GenBank/DDBJ whole genome shotgun (WGS) entry which is preliminary data.</text>
</comment>
<proteinExistence type="predicted"/>
<evidence type="ECO:0000313" key="7">
    <source>
        <dbReference type="Proteomes" id="UP001523566"/>
    </source>
</evidence>
<dbReference type="PANTHER" id="PTHR46233">
    <property type="entry name" value="HYDROXYACYLGLUTATHIONE HYDROLASE GLOC"/>
    <property type="match status" value="1"/>
</dbReference>
<dbReference type="SMART" id="SM00849">
    <property type="entry name" value="Lactamase_B"/>
    <property type="match status" value="1"/>
</dbReference>
<dbReference type="CDD" id="cd06262">
    <property type="entry name" value="metallo-hydrolase-like_MBL-fold"/>
    <property type="match status" value="1"/>
</dbReference>
<dbReference type="EMBL" id="JAMZFW010000003">
    <property type="protein sequence ID" value="MCP1101319.1"/>
    <property type="molecule type" value="Genomic_DNA"/>
</dbReference>
<sequence>MKIESFSVGLVGANCYVICNEETKEGVVIDPGGTSKSLLDYLKQDISTVKAILLTHGHFDHIMGIDKIREIYPADVYVYEAEQDFLKDANQNGSMPFVNSGYTYHEAISLNEEEDFEVIGLCFQILHTPGHTPGSCCFYEENEGILFTGDTLFLESIGRTDLAGGSPEIFPSIKKKLLTLPEETVVYPGHMGATTIGHEKKYNHFLR</sequence>
<keyword evidence="3" id="KW-0378">Hydrolase</keyword>
<dbReference type="Pfam" id="PF00753">
    <property type="entry name" value="Lactamase_B"/>
    <property type="match status" value="1"/>
</dbReference>
<keyword evidence="7" id="KW-1185">Reference proteome</keyword>
<dbReference type="InterPro" id="IPR001279">
    <property type="entry name" value="Metallo-B-lactamas"/>
</dbReference>
<evidence type="ECO:0000256" key="2">
    <source>
        <dbReference type="ARBA" id="ARBA00022723"/>
    </source>
</evidence>
<dbReference type="Proteomes" id="UP001523566">
    <property type="component" value="Unassembled WGS sequence"/>
</dbReference>
<evidence type="ECO:0000313" key="6">
    <source>
        <dbReference type="EMBL" id="MCP1101319.1"/>
    </source>
</evidence>
<dbReference type="Gene3D" id="3.60.15.10">
    <property type="entry name" value="Ribonuclease Z/Hydroxyacylglutathione hydrolase-like"/>
    <property type="match status" value="1"/>
</dbReference>
<accession>A0ABT1E6U2</accession>
<dbReference type="InterPro" id="IPR051453">
    <property type="entry name" value="MBL_Glyoxalase_II"/>
</dbReference>
<evidence type="ECO:0000256" key="1">
    <source>
        <dbReference type="ARBA" id="ARBA00001947"/>
    </source>
</evidence>
<evidence type="ECO:0000259" key="5">
    <source>
        <dbReference type="SMART" id="SM00849"/>
    </source>
</evidence>
<comment type="cofactor">
    <cofactor evidence="1">
        <name>Zn(2+)</name>
        <dbReference type="ChEBI" id="CHEBI:29105"/>
    </cofactor>
</comment>
<evidence type="ECO:0000256" key="4">
    <source>
        <dbReference type="ARBA" id="ARBA00022833"/>
    </source>
</evidence>
<feature type="domain" description="Metallo-beta-lactamase" evidence="5">
    <location>
        <begin position="12"/>
        <end position="190"/>
    </location>
</feature>
<dbReference type="InterPro" id="IPR036866">
    <property type="entry name" value="RibonucZ/Hydroxyglut_hydro"/>
</dbReference>
<dbReference type="RefSeq" id="WP_262065107.1">
    <property type="nucleotide sequence ID" value="NZ_JAMXOD010000003.1"/>
</dbReference>
<evidence type="ECO:0000256" key="3">
    <source>
        <dbReference type="ARBA" id="ARBA00022801"/>
    </source>
</evidence>
<keyword evidence="2" id="KW-0479">Metal-binding</keyword>
<organism evidence="6 7">
    <name type="scientific">Aequitasia blattaphilus</name>
    <dbReference type="NCBI Taxonomy" id="2949332"/>
    <lineage>
        <taxon>Bacteria</taxon>
        <taxon>Bacillati</taxon>
        <taxon>Bacillota</taxon>
        <taxon>Clostridia</taxon>
        <taxon>Lachnospirales</taxon>
        <taxon>Lachnospiraceae</taxon>
        <taxon>Aequitasia</taxon>
    </lineage>
</organism>